<protein>
    <submittedName>
        <fullName evidence="1">Uncharacterized protein</fullName>
    </submittedName>
</protein>
<evidence type="ECO:0000313" key="2">
    <source>
        <dbReference type="Proteomes" id="UP001154078"/>
    </source>
</evidence>
<sequence length="272" mass="31029">MAYHADSRGFWKHKSSTLVTRCADIVLRNLPLIDVTSLEYLPPDLQDLFLYKITYSESLLKVINFREIFPVLLNGSTKKINLKKYSAACKLNDSSLEAMEKCVNLKHLFFPDNTDFTAEGLKKLFVKLPNLQQLHLPSCEALDDEVAQIIAANCLQLRFINVFASKITDIGLKELKNLDHLEYVSFSNTKVGHEGITALVEGNSGQNLIELKIDNCPNVKVETLRRIVECCPKLEILLFYNCDPSTSRHDMMSVLEDINMKNMKQLTWSVNW</sequence>
<dbReference type="Gene3D" id="3.80.10.10">
    <property type="entry name" value="Ribonuclease Inhibitor"/>
    <property type="match status" value="2"/>
</dbReference>
<dbReference type="EMBL" id="OV121138">
    <property type="protein sequence ID" value="CAH0560865.1"/>
    <property type="molecule type" value="Genomic_DNA"/>
</dbReference>
<dbReference type="AlphaFoldDB" id="A0A9P0BFF6"/>
<accession>A0A9P0BFF6</accession>
<evidence type="ECO:0000313" key="1">
    <source>
        <dbReference type="EMBL" id="CAH0560865.1"/>
    </source>
</evidence>
<organism evidence="1 2">
    <name type="scientific">Brassicogethes aeneus</name>
    <name type="common">Rape pollen beetle</name>
    <name type="synonym">Meligethes aeneus</name>
    <dbReference type="NCBI Taxonomy" id="1431903"/>
    <lineage>
        <taxon>Eukaryota</taxon>
        <taxon>Metazoa</taxon>
        <taxon>Ecdysozoa</taxon>
        <taxon>Arthropoda</taxon>
        <taxon>Hexapoda</taxon>
        <taxon>Insecta</taxon>
        <taxon>Pterygota</taxon>
        <taxon>Neoptera</taxon>
        <taxon>Endopterygota</taxon>
        <taxon>Coleoptera</taxon>
        <taxon>Polyphaga</taxon>
        <taxon>Cucujiformia</taxon>
        <taxon>Nitidulidae</taxon>
        <taxon>Meligethinae</taxon>
        <taxon>Brassicogethes</taxon>
    </lineage>
</organism>
<keyword evidence="2" id="KW-1185">Reference proteome</keyword>
<dbReference type="InterPro" id="IPR050648">
    <property type="entry name" value="F-box_LRR-repeat"/>
</dbReference>
<name>A0A9P0BFF6_BRAAE</name>
<dbReference type="PANTHER" id="PTHR13382">
    <property type="entry name" value="MITOCHONDRIAL ATP SYNTHASE COUPLING FACTOR B"/>
    <property type="match status" value="1"/>
</dbReference>
<dbReference type="GO" id="GO:0005737">
    <property type="term" value="C:cytoplasm"/>
    <property type="evidence" value="ECO:0007669"/>
    <property type="project" value="TreeGrafter"/>
</dbReference>
<reference evidence="1" key="1">
    <citation type="submission" date="2021-12" db="EMBL/GenBank/DDBJ databases">
        <authorList>
            <person name="King R."/>
        </authorList>
    </citation>
    <scope>NUCLEOTIDE SEQUENCE</scope>
</reference>
<dbReference type="InterPro" id="IPR032675">
    <property type="entry name" value="LRR_dom_sf"/>
</dbReference>
<dbReference type="Proteomes" id="UP001154078">
    <property type="component" value="Chromosome 7"/>
</dbReference>
<proteinExistence type="predicted"/>
<dbReference type="SUPFAM" id="SSF52047">
    <property type="entry name" value="RNI-like"/>
    <property type="match status" value="1"/>
</dbReference>
<dbReference type="OrthoDB" id="10257471at2759"/>
<gene>
    <name evidence="1" type="ORF">MELIAE_LOCUS10547</name>
</gene>